<gene>
    <name evidence="1" type="ORF">CAAU_2132</name>
</gene>
<evidence type="ECO:0000313" key="1">
    <source>
        <dbReference type="EMBL" id="CCJ34216.1"/>
    </source>
</evidence>
<dbReference type="OrthoDB" id="1683552at2"/>
<dbReference type="RefSeq" id="WP_008909472.1">
    <property type="nucleotide sequence ID" value="NZ_CAKP01000113.1"/>
</dbReference>
<dbReference type="AlphaFoldDB" id="I7LHQ6"/>
<dbReference type="Proteomes" id="UP000007652">
    <property type="component" value="Unassembled WGS sequence"/>
</dbReference>
<accession>I7LHQ6</accession>
<sequence length="79" mass="9075">MLICPVCNGLVDYNKKCPLCGNRMEILDRIENYYDSYSADLPYEITDLNDGDPSYICKHIILCPSCGYRDVEGIYNIQK</sequence>
<organism evidence="1 2">
    <name type="scientific">Caloramator australicus RC3</name>
    <dbReference type="NCBI Taxonomy" id="857293"/>
    <lineage>
        <taxon>Bacteria</taxon>
        <taxon>Bacillati</taxon>
        <taxon>Bacillota</taxon>
        <taxon>Clostridia</taxon>
        <taxon>Eubacteriales</taxon>
        <taxon>Clostridiaceae</taxon>
        <taxon>Caloramator</taxon>
    </lineage>
</organism>
<reference evidence="1 2" key="1">
    <citation type="journal article" date="2011" name="J. Bacteriol.">
        <title>Draft genome sequence of Caloramator australicus strain RC3T, a thermoanaerobe from the Great Artesian Basin of Australia.</title>
        <authorList>
            <person name="Ogg C.D."/>
            <person name="Patel B.K.C."/>
        </authorList>
    </citation>
    <scope>NUCLEOTIDE SEQUENCE [LARGE SCALE GENOMIC DNA]</scope>
    <source>
        <strain evidence="1 2">RC3</strain>
    </source>
</reference>
<dbReference type="EMBL" id="CAKP01000113">
    <property type="protein sequence ID" value="CCJ34216.1"/>
    <property type="molecule type" value="Genomic_DNA"/>
</dbReference>
<keyword evidence="2" id="KW-1185">Reference proteome</keyword>
<name>I7LHQ6_9CLOT</name>
<dbReference type="STRING" id="857293.CAAU_2132"/>
<proteinExistence type="predicted"/>
<evidence type="ECO:0000313" key="2">
    <source>
        <dbReference type="Proteomes" id="UP000007652"/>
    </source>
</evidence>
<comment type="caution">
    <text evidence="1">The sequence shown here is derived from an EMBL/GenBank/DDBJ whole genome shotgun (WGS) entry which is preliminary data.</text>
</comment>
<protein>
    <submittedName>
        <fullName evidence="1">Uncharacterized protein</fullName>
    </submittedName>
</protein>